<evidence type="ECO:0000313" key="2">
    <source>
        <dbReference type="EMBL" id="KAL2793296.1"/>
    </source>
</evidence>
<evidence type="ECO:0008006" key="4">
    <source>
        <dbReference type="Google" id="ProtNLM"/>
    </source>
</evidence>
<evidence type="ECO:0000256" key="1">
    <source>
        <dbReference type="SAM" id="SignalP"/>
    </source>
</evidence>
<comment type="caution">
    <text evidence="2">The sequence shown here is derived from an EMBL/GenBank/DDBJ whole genome shotgun (WGS) entry which is preliminary data.</text>
</comment>
<sequence length="154" mass="16718">MKFQTTALAALLLPLAAMGMAMPNPNAAPEAIAEAVPAADLEIIEFPVDFDLELDARDADISPEAIGLEKRDRAICKIVNSGSARVKCRKGPGFSYGIEAYVIPGKAYGFDCYKKGSCYKGNCTWQRITWDGRTCYVNGYYTNNKCTIASLGKC</sequence>
<proteinExistence type="predicted"/>
<reference evidence="2 3" key="1">
    <citation type="submission" date="2024-07" db="EMBL/GenBank/DDBJ databases">
        <title>Section-level genome sequencing and comparative genomics of Aspergillus sections Usti and Cavernicolus.</title>
        <authorList>
            <consortium name="Lawrence Berkeley National Laboratory"/>
            <person name="Nybo J.L."/>
            <person name="Vesth T.C."/>
            <person name="Theobald S."/>
            <person name="Frisvad J.C."/>
            <person name="Larsen T.O."/>
            <person name="Kjaerboelling I."/>
            <person name="Rothschild-Mancinelli K."/>
            <person name="Lyhne E.K."/>
            <person name="Kogle M.E."/>
            <person name="Barry K."/>
            <person name="Clum A."/>
            <person name="Na H."/>
            <person name="Ledsgaard L."/>
            <person name="Lin J."/>
            <person name="Lipzen A."/>
            <person name="Kuo A."/>
            <person name="Riley R."/>
            <person name="Mondo S."/>
            <person name="Labutti K."/>
            <person name="Haridas S."/>
            <person name="Pangalinan J."/>
            <person name="Salamov A.A."/>
            <person name="Simmons B.A."/>
            <person name="Magnuson J.K."/>
            <person name="Chen J."/>
            <person name="Drula E."/>
            <person name="Henrissat B."/>
            <person name="Wiebenga A."/>
            <person name="Lubbers R.J."/>
            <person name="Gomes A.C."/>
            <person name="Makela M.R."/>
            <person name="Stajich J."/>
            <person name="Grigoriev I.V."/>
            <person name="Mortensen U.H."/>
            <person name="De Vries R.P."/>
            <person name="Baker S.E."/>
            <person name="Andersen M.R."/>
        </authorList>
    </citation>
    <scope>NUCLEOTIDE SEQUENCE [LARGE SCALE GENOMIC DNA]</scope>
    <source>
        <strain evidence="2 3">CBS 209.92</strain>
    </source>
</reference>
<dbReference type="Proteomes" id="UP001610563">
    <property type="component" value="Unassembled WGS sequence"/>
</dbReference>
<feature type="chain" id="PRO_5046265561" description="SH3 domain-containing protein" evidence="1">
    <location>
        <begin position="22"/>
        <end position="154"/>
    </location>
</feature>
<name>A0ABR4G2R2_9EURO</name>
<feature type="signal peptide" evidence="1">
    <location>
        <begin position="1"/>
        <end position="21"/>
    </location>
</feature>
<accession>A0ABR4G2R2</accession>
<keyword evidence="1" id="KW-0732">Signal</keyword>
<evidence type="ECO:0000313" key="3">
    <source>
        <dbReference type="Proteomes" id="UP001610563"/>
    </source>
</evidence>
<protein>
    <recommendedName>
        <fullName evidence="4">SH3 domain-containing protein</fullName>
    </recommendedName>
</protein>
<organism evidence="2 3">
    <name type="scientific">Aspergillus keveii</name>
    <dbReference type="NCBI Taxonomy" id="714993"/>
    <lineage>
        <taxon>Eukaryota</taxon>
        <taxon>Fungi</taxon>
        <taxon>Dikarya</taxon>
        <taxon>Ascomycota</taxon>
        <taxon>Pezizomycotina</taxon>
        <taxon>Eurotiomycetes</taxon>
        <taxon>Eurotiomycetidae</taxon>
        <taxon>Eurotiales</taxon>
        <taxon>Aspergillaceae</taxon>
        <taxon>Aspergillus</taxon>
        <taxon>Aspergillus subgen. Nidulantes</taxon>
    </lineage>
</organism>
<dbReference type="EMBL" id="JBFTWV010000060">
    <property type="protein sequence ID" value="KAL2793296.1"/>
    <property type="molecule type" value="Genomic_DNA"/>
</dbReference>
<gene>
    <name evidence="2" type="ORF">BJX66DRAFT_306464</name>
</gene>
<keyword evidence="3" id="KW-1185">Reference proteome</keyword>